<evidence type="ECO:0000313" key="1">
    <source>
        <dbReference type="EMBL" id="KAH7653766.1"/>
    </source>
</evidence>
<proteinExistence type="predicted"/>
<accession>A0ACB7U0A9</accession>
<organism evidence="1 2">
    <name type="scientific">Dioscorea alata</name>
    <name type="common">Purple yam</name>
    <dbReference type="NCBI Taxonomy" id="55571"/>
    <lineage>
        <taxon>Eukaryota</taxon>
        <taxon>Viridiplantae</taxon>
        <taxon>Streptophyta</taxon>
        <taxon>Embryophyta</taxon>
        <taxon>Tracheophyta</taxon>
        <taxon>Spermatophyta</taxon>
        <taxon>Magnoliopsida</taxon>
        <taxon>Liliopsida</taxon>
        <taxon>Dioscoreales</taxon>
        <taxon>Dioscoreaceae</taxon>
        <taxon>Dioscorea</taxon>
    </lineage>
</organism>
<sequence>MNILKSPFLILLLLLTFFSQSLAENCLSDTFSNSRVFSSCNSLSRLSAAIHWNYHPSNGTIDIAYRASQSSTGWVAWALNPTSHGMIGAQAFFAFPGSNGSMVVYLTGISSYAPVVQDGNLNFTVYSKEAEYSNGYMTIYATLELPGNSTTVNQVWEAGIIFNNGVPSGHALTGDNILSYGSIDFLSGATSSSGSSRQHRKNTHGVLSAVSWGILMPIGAITARYLKVFANPAWFYLHVACQCSAYIVGVAGWGTGLKLGSESSGVTYHSHRNIAIILFCLATLQVFALLLRPNKDHKYRIYWNAYHYLVGYTVIVLSIINIFKGFDILDPAKGWKNAYIAIIATLGGIALVLEAVTWVVVLKRKDRISTDKSLNGANALHSNGHMQSQNHQGV</sequence>
<reference evidence="2" key="1">
    <citation type="journal article" date="2022" name="Nat. Commun.">
        <title>Chromosome evolution and the genetic basis of agronomically important traits in greater yam.</title>
        <authorList>
            <person name="Bredeson J.V."/>
            <person name="Lyons J.B."/>
            <person name="Oniyinde I.O."/>
            <person name="Okereke N.R."/>
            <person name="Kolade O."/>
            <person name="Nnabue I."/>
            <person name="Nwadili C.O."/>
            <person name="Hribova E."/>
            <person name="Parker M."/>
            <person name="Nwogha J."/>
            <person name="Shu S."/>
            <person name="Carlson J."/>
            <person name="Kariba R."/>
            <person name="Muthemba S."/>
            <person name="Knop K."/>
            <person name="Barton G.J."/>
            <person name="Sherwood A.V."/>
            <person name="Lopez-Montes A."/>
            <person name="Asiedu R."/>
            <person name="Jamnadass R."/>
            <person name="Muchugi A."/>
            <person name="Goodstein D."/>
            <person name="Egesi C.N."/>
            <person name="Featherston J."/>
            <person name="Asfaw A."/>
            <person name="Simpson G.G."/>
            <person name="Dolezel J."/>
            <person name="Hendre P.S."/>
            <person name="Van Deynze A."/>
            <person name="Kumar P.L."/>
            <person name="Obidiegwu J.E."/>
            <person name="Bhattacharjee R."/>
            <person name="Rokhsar D.S."/>
        </authorList>
    </citation>
    <scope>NUCLEOTIDE SEQUENCE [LARGE SCALE GENOMIC DNA]</scope>
    <source>
        <strain evidence="2">cv. TDa95/00328</strain>
    </source>
</reference>
<dbReference type="Proteomes" id="UP000827976">
    <property type="component" value="Chromosome 19"/>
</dbReference>
<dbReference type="EMBL" id="CM037029">
    <property type="protein sequence ID" value="KAH7653766.1"/>
    <property type="molecule type" value="Genomic_DNA"/>
</dbReference>
<gene>
    <name evidence="1" type="ORF">IHE45_19G101600</name>
</gene>
<evidence type="ECO:0000313" key="2">
    <source>
        <dbReference type="Proteomes" id="UP000827976"/>
    </source>
</evidence>
<name>A0ACB7U0A9_DIOAL</name>
<keyword evidence="2" id="KW-1185">Reference proteome</keyword>
<comment type="caution">
    <text evidence="1">The sequence shown here is derived from an EMBL/GenBank/DDBJ whole genome shotgun (WGS) entry which is preliminary data.</text>
</comment>
<protein>
    <submittedName>
        <fullName evidence="1">Cytochrome b561 and DOMON domain-containing protein</fullName>
    </submittedName>
</protein>